<organism evidence="2 3">
    <name type="scientific">Candidatus Desulfaltia bathyphila</name>
    <dbReference type="NCBI Taxonomy" id="2841697"/>
    <lineage>
        <taxon>Bacteria</taxon>
        <taxon>Pseudomonadati</taxon>
        <taxon>Thermodesulfobacteriota</taxon>
        <taxon>Desulfobacteria</taxon>
        <taxon>Desulfobacterales</taxon>
        <taxon>Desulfobacterales incertae sedis</taxon>
        <taxon>Candidatus Desulfaltia</taxon>
    </lineage>
</organism>
<dbReference type="Proteomes" id="UP000603545">
    <property type="component" value="Unassembled WGS sequence"/>
</dbReference>
<dbReference type="Pfam" id="PF12838">
    <property type="entry name" value="Fer4_7"/>
    <property type="match status" value="1"/>
</dbReference>
<evidence type="ECO:0000313" key="3">
    <source>
        <dbReference type="Proteomes" id="UP000603545"/>
    </source>
</evidence>
<accession>A0A8J6N4X9</accession>
<dbReference type="SUPFAM" id="SSF54862">
    <property type="entry name" value="4Fe-4S ferredoxins"/>
    <property type="match status" value="1"/>
</dbReference>
<reference evidence="2 3" key="1">
    <citation type="submission" date="2020-08" db="EMBL/GenBank/DDBJ databases">
        <title>Bridging the membrane lipid divide: bacteria of the FCB group superphylum have the potential to synthesize archaeal ether lipids.</title>
        <authorList>
            <person name="Villanueva L."/>
            <person name="Von Meijenfeldt F.A.B."/>
            <person name="Westbye A.B."/>
            <person name="Yadav S."/>
            <person name="Hopmans E.C."/>
            <person name="Dutilh B.E."/>
            <person name="Sinninghe Damste J.S."/>
        </authorList>
    </citation>
    <scope>NUCLEOTIDE SEQUENCE [LARGE SCALE GENOMIC DNA]</scope>
    <source>
        <strain evidence="2">NIOZ-UU82</strain>
    </source>
</reference>
<comment type="caution">
    <text evidence="2">The sequence shown here is derived from an EMBL/GenBank/DDBJ whole genome shotgun (WGS) entry which is preliminary data.</text>
</comment>
<proteinExistence type="predicted"/>
<feature type="domain" description="4Fe-4S ferredoxin-type" evidence="1">
    <location>
        <begin position="241"/>
        <end position="270"/>
    </location>
</feature>
<name>A0A8J6N4X9_9BACT</name>
<dbReference type="InterPro" id="IPR017896">
    <property type="entry name" value="4Fe4S_Fe-S-bd"/>
</dbReference>
<gene>
    <name evidence="2" type="ORF">H8E80_04970</name>
</gene>
<evidence type="ECO:0000313" key="2">
    <source>
        <dbReference type="EMBL" id="MBC8199384.1"/>
    </source>
</evidence>
<dbReference type="EMBL" id="JACNLL010000048">
    <property type="protein sequence ID" value="MBC8199384.1"/>
    <property type="molecule type" value="Genomic_DNA"/>
</dbReference>
<dbReference type="PROSITE" id="PS51379">
    <property type="entry name" value="4FE4S_FER_2"/>
    <property type="match status" value="2"/>
</dbReference>
<feature type="domain" description="4Fe-4S ferredoxin-type" evidence="1">
    <location>
        <begin position="205"/>
        <end position="233"/>
    </location>
</feature>
<dbReference type="Gene3D" id="3.30.70.20">
    <property type="match status" value="1"/>
</dbReference>
<dbReference type="AlphaFoldDB" id="A0A8J6N4X9"/>
<evidence type="ECO:0000259" key="1">
    <source>
        <dbReference type="PROSITE" id="PS51379"/>
    </source>
</evidence>
<protein>
    <submittedName>
        <fullName evidence="2">4Fe-4S binding protein</fullName>
    </submittedName>
</protein>
<sequence>MSLIKSLLYALKEAKYNPITIIHSILYGATVTYLRVLKKLVKLNPKSFRNHICETYHGKVVRLDDAARFITINKNIELRNLDQILPYRYAKDIIFKNPQNIVLYECPCRAQKSDPCKPTDVCLVVGEPFADLTRMVQPFRSRRITPEEALRILKEEDQRGHVHTAWFKTAMLNRFYAICNCCKCCCLGMKFMFEYNMKTVLPSGYRAIIGEDCIGCGECAKYCQFDAIEIISILDNGKEKKRGKVIPERCFGCGICESKCKKENISLILDAEKGIPLNIETLAQSTQKVI</sequence>